<feature type="region of interest" description="Disordered" evidence="1">
    <location>
        <begin position="311"/>
        <end position="379"/>
    </location>
</feature>
<feature type="compositionally biased region" description="Basic and acidic residues" evidence="1">
    <location>
        <begin position="1083"/>
        <end position="1104"/>
    </location>
</feature>
<feature type="region of interest" description="Disordered" evidence="1">
    <location>
        <begin position="229"/>
        <end position="256"/>
    </location>
</feature>
<dbReference type="InterPro" id="IPR029058">
    <property type="entry name" value="AB_hydrolase_fold"/>
</dbReference>
<name>A0A8H2XMW5_9AGAM</name>
<feature type="domain" description="T6SS Phospholipase effector Tle1-like catalytic" evidence="2">
    <location>
        <begin position="17"/>
        <end position="479"/>
    </location>
</feature>
<reference evidence="3" key="1">
    <citation type="submission" date="2021-01" db="EMBL/GenBank/DDBJ databases">
        <authorList>
            <person name="Kaushik A."/>
        </authorList>
    </citation>
    <scope>NUCLEOTIDE SEQUENCE</scope>
    <source>
        <strain evidence="3">AG3-T5</strain>
    </source>
</reference>
<protein>
    <recommendedName>
        <fullName evidence="2">T6SS Phospholipase effector Tle1-like catalytic domain-containing protein</fullName>
    </recommendedName>
</protein>
<dbReference type="EMBL" id="CAJMWW010000081">
    <property type="protein sequence ID" value="CAE6427057.1"/>
    <property type="molecule type" value="Genomic_DNA"/>
</dbReference>
<feature type="compositionally biased region" description="Polar residues" evidence="1">
    <location>
        <begin position="354"/>
        <end position="375"/>
    </location>
</feature>
<feature type="region of interest" description="Disordered" evidence="1">
    <location>
        <begin position="972"/>
        <end position="1053"/>
    </location>
</feature>
<dbReference type="Proteomes" id="UP000663841">
    <property type="component" value="Unassembled WGS sequence"/>
</dbReference>
<dbReference type="SUPFAM" id="SSF53474">
    <property type="entry name" value="alpha/beta-Hydrolases"/>
    <property type="match status" value="1"/>
</dbReference>
<evidence type="ECO:0000313" key="4">
    <source>
        <dbReference type="Proteomes" id="UP000663841"/>
    </source>
</evidence>
<organism evidence="3 4">
    <name type="scientific">Rhizoctonia solani</name>
    <dbReference type="NCBI Taxonomy" id="456999"/>
    <lineage>
        <taxon>Eukaryota</taxon>
        <taxon>Fungi</taxon>
        <taxon>Dikarya</taxon>
        <taxon>Basidiomycota</taxon>
        <taxon>Agaricomycotina</taxon>
        <taxon>Agaricomycetes</taxon>
        <taxon>Cantharellales</taxon>
        <taxon>Ceratobasidiaceae</taxon>
        <taxon>Rhizoctonia</taxon>
    </lineage>
</organism>
<dbReference type="PANTHER" id="PTHR33840:SF2">
    <property type="entry name" value="TLE1 PHOSPHOLIPASE DOMAIN-CONTAINING PROTEIN"/>
    <property type="match status" value="1"/>
</dbReference>
<evidence type="ECO:0000256" key="1">
    <source>
        <dbReference type="SAM" id="MobiDB-lite"/>
    </source>
</evidence>
<dbReference type="PANTHER" id="PTHR33840">
    <property type="match status" value="1"/>
</dbReference>
<evidence type="ECO:0000313" key="3">
    <source>
        <dbReference type="EMBL" id="CAE6427057.1"/>
    </source>
</evidence>
<comment type="caution">
    <text evidence="3">The sequence shown here is derived from an EMBL/GenBank/DDBJ whole genome shotgun (WGS) entry which is preliminary data.</text>
</comment>
<feature type="region of interest" description="Disordered" evidence="1">
    <location>
        <begin position="1065"/>
        <end position="1104"/>
    </location>
</feature>
<proteinExistence type="predicted"/>
<accession>A0A8H2XMW5</accession>
<feature type="domain" description="T6SS Phospholipase effector Tle1-like catalytic" evidence="2">
    <location>
        <begin position="763"/>
        <end position="1241"/>
    </location>
</feature>
<dbReference type="Pfam" id="PF09994">
    <property type="entry name" value="T6SS_Tle1-like_cat"/>
    <property type="match status" value="2"/>
</dbReference>
<sequence length="1389" mass="154034">MPRLPTIDTRQASAKPRMLVLCFDGTTNIYDNTNTNVVKLFSLLKRDNREEQMVYYQPGVGTYVPPGMLLPITLQLAKIADQAIALYLDKHVMGGYEFLMKHYNEGDKICLFGFSRGAYTARALAGMLHKVGLLPPDNVEQISFAYQMYKRSGEAGFKESAGFKRTFSREVEIEFVGVWDTVSSVGLLIPRHLPFTKSNPIVKTFRHAVSLDERRAKFRHHLWHAHSSGGQCIKSPTEPESTKLSEPRLLSPTAQTTSPISLVTALRPVSKLRGSNLKEVIDITVTEATPSTDYEKTPDTVVDTVWAGEQAGNISPTDSREQARGTSLSQLWHPREPTHVEGSGLGTRKEDSRLSNSSDVPHANTTLPTTKSDASLGSAKEGDDMVIEANGAETRLLDRIINRLSGRTARARSTDSSGAFEYEEAMSARFQTDEGKNTWETDVLEVWFAGCHGDVGGGAVSDTEKYQLSNISLRWMIRQIISSQCGIKFDTGALKAMHISPATVSFGMKAPSARYSSPSDVNLVSAAQAQEEGDARADVHDNVLKPAWWLLELVPLLHKSIDRKGDSHIKIRGRRPHTFDEKIKVHRTVQYRMNYVNPDSNPADIPDKYEYKARIAKKPIYAVVKELSLKYKPKWNYFAPADGIRSVTRASLIYAGSGYALGHQRRCAEPLAQSAIASSNYKAIRLYHKPIAAPGCEVADGMVNAPAYGFRAGSLSKEPAQNPLIGALAPHADRLPASQHLGNVITGGETRLDDEQQLTAKPRTLVLCFDGTTNVYDDTNTNVVKLFSLLKRDRREEQMVYYQPGIGTYAPPGIFLPVTMALAKIADQGIALYLDKHVMGGYQFLMKHYNEGDRICLFGFSRGAYTARALAGMLYKVGLLPPDNTEQISFAYQMYKRTDLAGFQQSAGFKKAFSREVKIEFMGVWDTVSSVGLLWPRHLPFTSSNAIVKTFRHAVSLDEHRAKFKQNVWHVHSHTAHRDPDQGSPSAKHPRVASPTQVRSPAATLRLPTRVNKPNAKKDDVDITVTNPTPPPPPQSTTLDDVSPAGNQPPLWLGQGQTDLRNFFPPAQSPGVNEGNRGGPIDESWHSREPTRVQRARPDSGVDGLDIEKMETAGKASEQAPRTLHTIKSDINLASGLQSGVGVAASIGVAGETNNKESTGIMGWLRSKGKPKKQSTHMSGGIKFEAVMEEQISEGGNIDEEETDVLEVWFAGCHSDVGGGEERNDAEYSLSNISLRWMVRQIILSQCGIQFNNEALREMKIPLPTLSFGKLNPTAHYSSLGDAKVIEAAQNQERRDALAPSHDALRNPLWWPLELFPLVHSYQDENGDWHRSFRWNLFGPRHARKTLKVVKIHRSVQYRMEHMKGKKGAPYKPRAVIDGFERGHIEWVD</sequence>
<evidence type="ECO:0000259" key="2">
    <source>
        <dbReference type="Pfam" id="PF09994"/>
    </source>
</evidence>
<dbReference type="InterPro" id="IPR018712">
    <property type="entry name" value="Tle1-like_cat"/>
</dbReference>
<gene>
    <name evidence="3" type="ORF">RDB_LOCUS57850</name>
</gene>